<reference evidence="4" key="1">
    <citation type="submission" date="2016-07" db="EMBL/GenBank/DDBJ databases">
        <title>Nontailed viruses are major unrecognized killers of bacteria in the ocean.</title>
        <authorList>
            <person name="Kauffman K."/>
            <person name="Hussain F."/>
            <person name="Yang J."/>
            <person name="Arevalo P."/>
            <person name="Brown J."/>
            <person name="Cutler M."/>
            <person name="Kelly L."/>
            <person name="Polz M.F."/>
        </authorList>
    </citation>
    <scope>NUCLEOTIDE SEQUENCE [LARGE SCALE GENOMIC DNA]</scope>
    <source>
        <strain evidence="4">10N.261.48.A1</strain>
    </source>
</reference>
<feature type="signal peptide" evidence="1">
    <location>
        <begin position="1"/>
        <end position="20"/>
    </location>
</feature>
<dbReference type="EMBL" id="MCSB01000019">
    <property type="protein sequence ID" value="PME28024.1"/>
    <property type="molecule type" value="Genomic_DNA"/>
</dbReference>
<dbReference type="Proteomes" id="UP000239763">
    <property type="component" value="Unassembled WGS sequence"/>
</dbReference>
<evidence type="ECO:0000256" key="1">
    <source>
        <dbReference type="SAM" id="SignalP"/>
    </source>
</evidence>
<evidence type="ECO:0000313" key="2">
    <source>
        <dbReference type="EMBL" id="PME28024.1"/>
    </source>
</evidence>
<name>A0A855IME0_9VIBR</name>
<reference evidence="3 5" key="3">
    <citation type="journal article" date="2018" name="Nature">
        <title>A major lineage of non-tailed dsDNA viruses as unrecognized killers of marine bacteria.</title>
        <authorList>
            <person name="Kauffman K.M."/>
            <person name="Hussain F.A."/>
            <person name="Yang J."/>
            <person name="Arevalo P."/>
            <person name="Brown J.M."/>
            <person name="Chang W.K."/>
            <person name="VanInsberghe D."/>
            <person name="Elsherbini J."/>
            <person name="Sharma R.S."/>
            <person name="Cutler M.B."/>
            <person name="Kelly L."/>
            <person name="Polz M.F."/>
        </authorList>
    </citation>
    <scope>NUCLEOTIDE SEQUENCE</scope>
    <source>
        <strain evidence="3">10N.261.48.A1</strain>
        <strain evidence="2 5">10N.286.55.E1</strain>
    </source>
</reference>
<dbReference type="EMBL" id="MCZJ01000043">
    <property type="protein sequence ID" value="PMM55632.1"/>
    <property type="molecule type" value="Genomic_DNA"/>
</dbReference>
<sequence length="414" mass="47276">MKGIRLLITMLVFFSSTVVAITEITSTDKEVNNSYLVWPKGNESGSFYLFEKPVNGEWKRKGYLQAYTPIRLLDHTGRWINETRKGTSESRYVPFIATNGVSGLIKKSHIKQFDKLRTVGKLTMPVFEDSKIVQPISPYANGEISIYSISNKGIRKRTSFSRSQLDLVLTREKKKVASIDENTRESYLEVTYLMPLAEGGVRVQSGWIKYSGFETKYMLMPIITQGKAFRLPDEVSTFERLKLVWQHWTDPESYEAEKLLSVADKSCNVDLKVIVAGEAKGVAQLKVVEATIGAKGELTYQFPSGSRFSTNLFKDQYSSKHLSSLKKIRCKKDSNHDWYAESISYAYGIDDFSIYQDDVLSDMKEYFQQPKASGGNKKIEAMLELRELDGTELDYFSAYYLYLQITFTIEFMLG</sequence>
<organism evidence="3 4">
    <name type="scientific">Vibrio lentus</name>
    <dbReference type="NCBI Taxonomy" id="136468"/>
    <lineage>
        <taxon>Bacteria</taxon>
        <taxon>Pseudomonadati</taxon>
        <taxon>Pseudomonadota</taxon>
        <taxon>Gammaproteobacteria</taxon>
        <taxon>Vibrionales</taxon>
        <taxon>Vibrionaceae</taxon>
        <taxon>Vibrio</taxon>
    </lineage>
</organism>
<keyword evidence="1" id="KW-0732">Signal</keyword>
<dbReference type="AlphaFoldDB" id="A0A855IME0"/>
<dbReference type="RefSeq" id="WP_099166108.1">
    <property type="nucleotide sequence ID" value="NZ_CAWQOO010001090.1"/>
</dbReference>
<reference evidence="3" key="2">
    <citation type="submission" date="2016-07" db="EMBL/GenBank/DDBJ databases">
        <authorList>
            <person name="Kauffman K."/>
            <person name="Arevalo P."/>
            <person name="Polz M.F."/>
        </authorList>
    </citation>
    <scope>NUCLEOTIDE SEQUENCE</scope>
    <source>
        <strain evidence="3">10N.261.48.A1</strain>
        <strain evidence="2">10N.286.55.E1</strain>
    </source>
</reference>
<proteinExistence type="predicted"/>
<evidence type="ECO:0000313" key="5">
    <source>
        <dbReference type="Proteomes" id="UP000239763"/>
    </source>
</evidence>
<accession>A0A855IME0</accession>
<protein>
    <submittedName>
        <fullName evidence="3">Uncharacterized protein</fullName>
    </submittedName>
</protein>
<feature type="chain" id="PRO_5044663881" evidence="1">
    <location>
        <begin position="21"/>
        <end position="414"/>
    </location>
</feature>
<gene>
    <name evidence="3" type="ORF">BCT50_10085</name>
    <name evidence="2" type="ORF">BCV38_23225</name>
</gene>
<comment type="caution">
    <text evidence="3">The sequence shown here is derived from an EMBL/GenBank/DDBJ whole genome shotgun (WGS) entry which is preliminary data.</text>
</comment>
<evidence type="ECO:0000313" key="4">
    <source>
        <dbReference type="Proteomes" id="UP000235554"/>
    </source>
</evidence>
<dbReference type="Proteomes" id="UP000235554">
    <property type="component" value="Unassembled WGS sequence"/>
</dbReference>
<keyword evidence="5" id="KW-1185">Reference proteome</keyword>
<evidence type="ECO:0000313" key="3">
    <source>
        <dbReference type="EMBL" id="PMM55632.1"/>
    </source>
</evidence>